<sequence>MTVIGPGQAPQDPADDTIQAEDGTAPLPEVSSVLVDATPSVAYPDRPWVVMAGAIGALALGAIVFTTMVSAQKRAGADDVSPTRDPRNDGMAGQAVPEAPNLFAQYAPTPVMPPAETVPENPAANEVVPPSPPPPPPPLPPPAPIRDYYRPLPVAPPPPPVPARTGPDLAQRMRSPALIVDLTPAPAPDAAPGAAMASGSGDNDAFAARVSSGEAPTARAGTLRNPKTTVPQGALIAAVLETAINSDLPGFVRAVVSRDVLSFDGSRVLIPRGSRLVGQYRSEVALGQSRAFVVWTRLLRPDGVSIQLASPGTDTLGRAGLDGKVDRHYLQRYGPGLLSTAISAGLSRTTSNQLVIGTAQTLPGAMSSGEAIKPTVTVKQGTAIQVFVARDLDFSLNPVAALAPPAVDSPAPAGNKP</sequence>
<dbReference type="RefSeq" id="WP_108983674.1">
    <property type="nucleotide sequence ID" value="NZ_BFBR01000001.1"/>
</dbReference>
<evidence type="ECO:0000256" key="5">
    <source>
        <dbReference type="ARBA" id="ARBA00023136"/>
    </source>
</evidence>
<dbReference type="Gene3D" id="2.40.128.260">
    <property type="entry name" value="Type IV secretion system, VirB10/TraB/TrbI"/>
    <property type="match status" value="1"/>
</dbReference>
<keyword evidence="5 7" id="KW-0472">Membrane</keyword>
<keyword evidence="3 7" id="KW-0812">Transmembrane</keyword>
<dbReference type="InterPro" id="IPR005498">
    <property type="entry name" value="T4SS_VirB10/TraB/TrbI"/>
</dbReference>
<comment type="similarity">
    <text evidence="2">Belongs to the TrbI/VirB10 family.</text>
</comment>
<evidence type="ECO:0000256" key="1">
    <source>
        <dbReference type="ARBA" id="ARBA00004167"/>
    </source>
</evidence>
<evidence type="ECO:0000256" key="2">
    <source>
        <dbReference type="ARBA" id="ARBA00010265"/>
    </source>
</evidence>
<feature type="compositionally biased region" description="Pro residues" evidence="6">
    <location>
        <begin position="129"/>
        <end position="144"/>
    </location>
</feature>
<evidence type="ECO:0000256" key="6">
    <source>
        <dbReference type="SAM" id="MobiDB-lite"/>
    </source>
</evidence>
<evidence type="ECO:0000256" key="4">
    <source>
        <dbReference type="ARBA" id="ARBA00022989"/>
    </source>
</evidence>
<keyword evidence="9" id="KW-1185">Reference proteome</keyword>
<dbReference type="InterPro" id="IPR042217">
    <property type="entry name" value="T4SS_VirB10/TrbI"/>
</dbReference>
<reference evidence="8 9" key="1">
    <citation type="journal article" date="2018" name="Genome Announc.">
        <title>Draft Genome Sequence of "Candidatus Phycosocius bacilliformis," an Alphaproteobacterial Ectosymbiont of the Hydrocarbon-Producing Green Alga Botryococcus braunii.</title>
        <authorList>
            <person name="Tanabe Y."/>
            <person name="Yamaguchi H."/>
            <person name="Watanabe M.M."/>
        </authorList>
    </citation>
    <scope>NUCLEOTIDE SEQUENCE [LARGE SCALE GENOMIC DNA]</scope>
    <source>
        <strain evidence="8 9">BOTRYCO-2</strain>
    </source>
</reference>
<proteinExistence type="inferred from homology"/>
<keyword evidence="4 7" id="KW-1133">Transmembrane helix</keyword>
<gene>
    <name evidence="8" type="ORF">PbB2_00484</name>
</gene>
<feature type="region of interest" description="Disordered" evidence="6">
    <location>
        <begin position="105"/>
        <end position="148"/>
    </location>
</feature>
<evidence type="ECO:0000256" key="3">
    <source>
        <dbReference type="ARBA" id="ARBA00022692"/>
    </source>
</evidence>
<feature type="transmembrane region" description="Helical" evidence="7">
    <location>
        <begin position="48"/>
        <end position="69"/>
    </location>
</feature>
<dbReference type="CDD" id="cd16429">
    <property type="entry name" value="VirB10"/>
    <property type="match status" value="1"/>
</dbReference>
<accession>A0A2P2E6Z3</accession>
<dbReference type="GO" id="GO:0016020">
    <property type="term" value="C:membrane"/>
    <property type="evidence" value="ECO:0007669"/>
    <property type="project" value="UniProtKB-SubCell"/>
</dbReference>
<feature type="compositionally biased region" description="Basic and acidic residues" evidence="6">
    <location>
        <begin position="75"/>
        <end position="88"/>
    </location>
</feature>
<dbReference type="Pfam" id="PF03743">
    <property type="entry name" value="TrbI"/>
    <property type="match status" value="1"/>
</dbReference>
<comment type="subcellular location">
    <subcellularLocation>
        <location evidence="1">Membrane</location>
        <topology evidence="1">Single-pass membrane protein</topology>
    </subcellularLocation>
</comment>
<protein>
    <submittedName>
        <fullName evidence="8">Type IV secretion system protein virB10</fullName>
    </submittedName>
</protein>
<evidence type="ECO:0000256" key="7">
    <source>
        <dbReference type="SAM" id="Phobius"/>
    </source>
</evidence>
<dbReference type="EMBL" id="BFBR01000001">
    <property type="protein sequence ID" value="GBF56827.1"/>
    <property type="molecule type" value="Genomic_DNA"/>
</dbReference>
<dbReference type="Proteomes" id="UP000245086">
    <property type="component" value="Unassembled WGS sequence"/>
</dbReference>
<evidence type="ECO:0000313" key="8">
    <source>
        <dbReference type="EMBL" id="GBF56827.1"/>
    </source>
</evidence>
<comment type="caution">
    <text evidence="8">The sequence shown here is derived from an EMBL/GenBank/DDBJ whole genome shotgun (WGS) entry which is preliminary data.</text>
</comment>
<organism evidence="8 9">
    <name type="scientific">Candidatus Phycosocius bacilliformis</name>
    <dbReference type="NCBI Taxonomy" id="1445552"/>
    <lineage>
        <taxon>Bacteria</taxon>
        <taxon>Pseudomonadati</taxon>
        <taxon>Pseudomonadota</taxon>
        <taxon>Alphaproteobacteria</taxon>
        <taxon>Caulobacterales</taxon>
        <taxon>Caulobacterales incertae sedis</taxon>
        <taxon>Candidatus Phycosocius</taxon>
    </lineage>
</organism>
<name>A0A2P2E6Z3_9PROT</name>
<dbReference type="AlphaFoldDB" id="A0A2P2E6Z3"/>
<feature type="region of interest" description="Disordered" evidence="6">
    <location>
        <begin position="73"/>
        <end position="93"/>
    </location>
</feature>
<feature type="region of interest" description="Disordered" evidence="6">
    <location>
        <begin position="1"/>
        <end position="23"/>
    </location>
</feature>
<evidence type="ECO:0000313" key="9">
    <source>
        <dbReference type="Proteomes" id="UP000245086"/>
    </source>
</evidence>